<feature type="domain" description="Gnk2-homologous" evidence="4">
    <location>
        <begin position="27"/>
        <end position="126"/>
    </location>
</feature>
<dbReference type="InterPro" id="IPR038408">
    <property type="entry name" value="GNK2_sf"/>
</dbReference>
<sequence length="272" mass="28747">MDSNLAVLLAIVVVCVACTTPPAFAQTVQVWSECSPQNYTALSAYGTSLRRMLKDVIDAAVSGGGYAANDAGVAHGLAICYADARPEVCRLCLGMAAGNLSLACPRAMGAAMLYNNCLLRYADAPFLARPDMNQEFSFYNPNMTSAGDAAQFGTALSRLMDRLGLAAATAAASSSRGRRFAFGQTNITGDDSLYAFVQCVDDLSPDDCRRCLQSIAESLPMTRGGRAYSLTCYTRFEVVPFYRPPNATSLVVVASPAPAPASALLPTESRGE</sequence>
<evidence type="ECO:0000256" key="2">
    <source>
        <dbReference type="ARBA" id="ARBA00022737"/>
    </source>
</evidence>
<evidence type="ECO:0000256" key="3">
    <source>
        <dbReference type="SAM" id="SignalP"/>
    </source>
</evidence>
<feature type="signal peptide" evidence="3">
    <location>
        <begin position="1"/>
        <end position="25"/>
    </location>
</feature>
<evidence type="ECO:0000259" key="4">
    <source>
        <dbReference type="PROSITE" id="PS51473"/>
    </source>
</evidence>
<accession>A0A0E0KMT7</accession>
<dbReference type="InterPro" id="IPR002902">
    <property type="entry name" value="GNK2"/>
</dbReference>
<organism evidence="5">
    <name type="scientific">Oryza punctata</name>
    <name type="common">Red rice</name>
    <dbReference type="NCBI Taxonomy" id="4537"/>
    <lineage>
        <taxon>Eukaryota</taxon>
        <taxon>Viridiplantae</taxon>
        <taxon>Streptophyta</taxon>
        <taxon>Embryophyta</taxon>
        <taxon>Tracheophyta</taxon>
        <taxon>Spermatophyta</taxon>
        <taxon>Magnoliopsida</taxon>
        <taxon>Liliopsida</taxon>
        <taxon>Poales</taxon>
        <taxon>Poaceae</taxon>
        <taxon>BOP clade</taxon>
        <taxon>Oryzoideae</taxon>
        <taxon>Oryzeae</taxon>
        <taxon>Oryzinae</taxon>
        <taxon>Oryza</taxon>
    </lineage>
</organism>
<proteinExistence type="predicted"/>
<keyword evidence="2" id="KW-0677">Repeat</keyword>
<evidence type="ECO:0000313" key="5">
    <source>
        <dbReference type="EnsemblPlants" id="OPUNC04G02700.1"/>
    </source>
</evidence>
<dbReference type="OMA" id="FAYGRTN"/>
<dbReference type="EnsemblPlants" id="OPUNC04G02700.1">
    <property type="protein sequence ID" value="OPUNC04G02700.1"/>
    <property type="gene ID" value="OPUNC04G02700"/>
</dbReference>
<feature type="domain" description="Gnk2-homologous" evidence="4">
    <location>
        <begin position="134"/>
        <end position="241"/>
    </location>
</feature>
<feature type="chain" id="PRO_5002365483" description="Gnk2-homologous domain-containing protein" evidence="3">
    <location>
        <begin position="26"/>
        <end position="272"/>
    </location>
</feature>
<dbReference type="PANTHER" id="PTHR32099">
    <property type="entry name" value="CYSTEINE-RICH REPEAT SECRETORY PROTEIN"/>
    <property type="match status" value="1"/>
</dbReference>
<keyword evidence="1 3" id="KW-0732">Signal</keyword>
<protein>
    <recommendedName>
        <fullName evidence="4">Gnk2-homologous domain-containing protein</fullName>
    </recommendedName>
</protein>
<reference evidence="5" key="2">
    <citation type="submission" date="2018-05" db="EMBL/GenBank/DDBJ databases">
        <title>OpunRS2 (Oryza punctata Reference Sequence Version 2).</title>
        <authorList>
            <person name="Zhang J."/>
            <person name="Kudrna D."/>
            <person name="Lee S."/>
            <person name="Talag J."/>
            <person name="Welchert J."/>
            <person name="Wing R.A."/>
        </authorList>
    </citation>
    <scope>NUCLEOTIDE SEQUENCE [LARGE SCALE GENOMIC DNA]</scope>
</reference>
<dbReference type="Gramene" id="OPUNC04G02700.1">
    <property type="protein sequence ID" value="OPUNC04G02700.1"/>
    <property type="gene ID" value="OPUNC04G02700"/>
</dbReference>
<evidence type="ECO:0000313" key="6">
    <source>
        <dbReference type="Proteomes" id="UP000026962"/>
    </source>
</evidence>
<reference evidence="5" key="1">
    <citation type="submission" date="2015-04" db="UniProtKB">
        <authorList>
            <consortium name="EnsemblPlants"/>
        </authorList>
    </citation>
    <scope>IDENTIFICATION</scope>
</reference>
<dbReference type="HOGENOM" id="CLU_000288_35_0_1"/>
<dbReference type="Proteomes" id="UP000026962">
    <property type="component" value="Chromosome 4"/>
</dbReference>
<dbReference type="PROSITE" id="PS51473">
    <property type="entry name" value="GNK2"/>
    <property type="match status" value="2"/>
</dbReference>
<dbReference type="Gene3D" id="3.30.430.20">
    <property type="entry name" value="Gnk2 domain, C-X8-C-X2-C motif"/>
    <property type="match status" value="2"/>
</dbReference>
<dbReference type="Pfam" id="PF01657">
    <property type="entry name" value="Stress-antifung"/>
    <property type="match status" value="2"/>
</dbReference>
<dbReference type="CDD" id="cd23509">
    <property type="entry name" value="Gnk2-like"/>
    <property type="match status" value="2"/>
</dbReference>
<evidence type="ECO:0000256" key="1">
    <source>
        <dbReference type="ARBA" id="ARBA00022729"/>
    </source>
</evidence>
<keyword evidence="6" id="KW-1185">Reference proteome</keyword>
<dbReference type="STRING" id="4537.A0A0E0KMT7"/>
<dbReference type="AlphaFoldDB" id="A0A0E0KMT7"/>
<dbReference type="PANTHER" id="PTHR32099:SF42">
    <property type="entry name" value="CYSTEINE-RICH RECEPTOR-LIKE PROTEIN KINASE 9-RELATED"/>
    <property type="match status" value="1"/>
</dbReference>
<name>A0A0E0KMT7_ORYPU</name>
<dbReference type="eggNOG" id="KOG1187">
    <property type="taxonomic scope" value="Eukaryota"/>
</dbReference>